<dbReference type="InterPro" id="IPR036086">
    <property type="entry name" value="ParB/Sulfiredoxin_sf"/>
</dbReference>
<dbReference type="KEGG" id="nall:PP769_04320"/>
<dbReference type="Pfam" id="PF23552">
    <property type="entry name" value="ParB_C"/>
    <property type="match status" value="1"/>
</dbReference>
<keyword evidence="3" id="KW-0238">DNA-binding</keyword>
<feature type="domain" description="ParB-like N-terminal" evidence="4">
    <location>
        <begin position="32"/>
        <end position="122"/>
    </location>
</feature>
<dbReference type="FunFam" id="1.10.10.2830:FF:000001">
    <property type="entry name" value="Chromosome partitioning protein ParB"/>
    <property type="match status" value="1"/>
</dbReference>
<dbReference type="InterPro" id="IPR057240">
    <property type="entry name" value="ParB_dimer_C"/>
</dbReference>
<dbReference type="Proteomes" id="UP001302719">
    <property type="component" value="Chromosome"/>
</dbReference>
<dbReference type="PANTHER" id="PTHR33375:SF1">
    <property type="entry name" value="CHROMOSOME-PARTITIONING PROTEIN PARB-RELATED"/>
    <property type="match status" value="1"/>
</dbReference>
<organism evidence="5 6">
    <name type="scientific">Candidatus Nitrospira allomarina</name>
    <dbReference type="NCBI Taxonomy" id="3020900"/>
    <lineage>
        <taxon>Bacteria</taxon>
        <taxon>Pseudomonadati</taxon>
        <taxon>Nitrospirota</taxon>
        <taxon>Nitrospiria</taxon>
        <taxon>Nitrospirales</taxon>
        <taxon>Nitrospiraceae</taxon>
        <taxon>Nitrospira</taxon>
    </lineage>
</organism>
<dbReference type="RefSeq" id="WP_312645612.1">
    <property type="nucleotide sequence ID" value="NZ_CP116967.1"/>
</dbReference>
<evidence type="ECO:0000256" key="1">
    <source>
        <dbReference type="ARBA" id="ARBA00006295"/>
    </source>
</evidence>
<dbReference type="InterPro" id="IPR004437">
    <property type="entry name" value="ParB/RepB/Spo0J"/>
</dbReference>
<dbReference type="SMART" id="SM00470">
    <property type="entry name" value="ParB"/>
    <property type="match status" value="1"/>
</dbReference>
<dbReference type="EMBL" id="CP116967">
    <property type="protein sequence ID" value="WNM59000.1"/>
    <property type="molecule type" value="Genomic_DNA"/>
</dbReference>
<proteinExistence type="inferred from homology"/>
<dbReference type="InterPro" id="IPR003115">
    <property type="entry name" value="ParB_N"/>
</dbReference>
<dbReference type="InterPro" id="IPR041468">
    <property type="entry name" value="HTH_ParB/Spo0J"/>
</dbReference>
<dbReference type="GO" id="GO:0007059">
    <property type="term" value="P:chromosome segregation"/>
    <property type="evidence" value="ECO:0007669"/>
    <property type="project" value="UniProtKB-KW"/>
</dbReference>
<keyword evidence="2" id="KW-0159">Chromosome partition</keyword>
<comment type="similarity">
    <text evidence="1">Belongs to the ParB family.</text>
</comment>
<reference evidence="5 6" key="1">
    <citation type="submission" date="2023-01" db="EMBL/GenBank/DDBJ databases">
        <title>Cultivation and genomic characterization of new, ubiquitous marine nitrite-oxidizing bacteria from the Nitrospirales.</title>
        <authorList>
            <person name="Mueller A.J."/>
            <person name="Daebeler A."/>
            <person name="Herbold C.W."/>
            <person name="Kirkegaard R.H."/>
            <person name="Daims H."/>
        </authorList>
    </citation>
    <scope>NUCLEOTIDE SEQUENCE [LARGE SCALE GENOMIC DNA]</scope>
    <source>
        <strain evidence="5 6">VA</strain>
    </source>
</reference>
<dbReference type="SUPFAM" id="SSF109709">
    <property type="entry name" value="KorB DNA-binding domain-like"/>
    <property type="match status" value="1"/>
</dbReference>
<keyword evidence="6" id="KW-1185">Reference proteome</keyword>
<evidence type="ECO:0000256" key="3">
    <source>
        <dbReference type="ARBA" id="ARBA00023125"/>
    </source>
</evidence>
<dbReference type="Pfam" id="PF17762">
    <property type="entry name" value="HTH_ParB"/>
    <property type="match status" value="1"/>
</dbReference>
<dbReference type="GO" id="GO:0003677">
    <property type="term" value="F:DNA binding"/>
    <property type="evidence" value="ECO:0007669"/>
    <property type="project" value="UniProtKB-KW"/>
</dbReference>
<dbReference type="InterPro" id="IPR050336">
    <property type="entry name" value="Chromosome_partition/occlusion"/>
</dbReference>
<dbReference type="Gene3D" id="1.10.10.2830">
    <property type="match status" value="1"/>
</dbReference>
<dbReference type="CDD" id="cd16393">
    <property type="entry name" value="SPO0J_N"/>
    <property type="match status" value="1"/>
</dbReference>
<gene>
    <name evidence="5" type="ORF">PP769_04320</name>
</gene>
<dbReference type="Pfam" id="PF02195">
    <property type="entry name" value="ParB_N"/>
    <property type="match status" value="1"/>
</dbReference>
<dbReference type="Gene3D" id="3.90.1530.30">
    <property type="match status" value="1"/>
</dbReference>
<evidence type="ECO:0000313" key="5">
    <source>
        <dbReference type="EMBL" id="WNM59000.1"/>
    </source>
</evidence>
<evidence type="ECO:0000259" key="4">
    <source>
        <dbReference type="SMART" id="SM00470"/>
    </source>
</evidence>
<dbReference type="GO" id="GO:0005694">
    <property type="term" value="C:chromosome"/>
    <property type="evidence" value="ECO:0007669"/>
    <property type="project" value="TreeGrafter"/>
</dbReference>
<sequence length="285" mass="31895">MEKKALGKGLQALLPEKKTLVWKVEQDGQAVSMIPLDQILPNRYQPRTTFLEAELDELAQSVKEHGVLQPIVVRRKGDGMFELIAGERRFRAAKIAGLQTIPVLVRNSNDEKALAIALVENIQRENLNPMEEAKAYSRLMGEFGLTQDLVSRSVGKDRSSIANIVRLLTLPKDVQEYIEAGVISLGHAKVLAGLPTPAAQIQLARKIVSEQLSVRQIEQMITEQRKGKGAKSKKEEPNRFRNLEEQFRKRLGTKVQVKAGVRGGQVVIHYFSDDELDRIASLVME</sequence>
<name>A0AA96GF97_9BACT</name>
<dbReference type="NCBIfam" id="TIGR00180">
    <property type="entry name" value="parB_part"/>
    <property type="match status" value="1"/>
</dbReference>
<protein>
    <submittedName>
        <fullName evidence="5">ParB/RepB/Spo0J family partition protein</fullName>
    </submittedName>
</protein>
<dbReference type="SUPFAM" id="SSF110849">
    <property type="entry name" value="ParB/Sulfiredoxin"/>
    <property type="match status" value="1"/>
</dbReference>
<evidence type="ECO:0000313" key="6">
    <source>
        <dbReference type="Proteomes" id="UP001302719"/>
    </source>
</evidence>
<dbReference type="AlphaFoldDB" id="A0AA96GF97"/>
<dbReference type="PANTHER" id="PTHR33375">
    <property type="entry name" value="CHROMOSOME-PARTITIONING PROTEIN PARB-RELATED"/>
    <property type="match status" value="1"/>
</dbReference>
<accession>A0AA96GF97</accession>
<dbReference type="FunFam" id="3.90.1530.30:FF:000001">
    <property type="entry name" value="Chromosome partitioning protein ParB"/>
    <property type="match status" value="1"/>
</dbReference>
<evidence type="ECO:0000256" key="2">
    <source>
        <dbReference type="ARBA" id="ARBA00022829"/>
    </source>
</evidence>